<organism evidence="2 3">
    <name type="scientific">Solirubrobacter pauli</name>
    <dbReference type="NCBI Taxonomy" id="166793"/>
    <lineage>
        <taxon>Bacteria</taxon>
        <taxon>Bacillati</taxon>
        <taxon>Actinomycetota</taxon>
        <taxon>Thermoleophilia</taxon>
        <taxon>Solirubrobacterales</taxon>
        <taxon>Solirubrobacteraceae</taxon>
        <taxon>Solirubrobacter</taxon>
    </lineage>
</organism>
<sequence>MELHKTVGHAGLIGWREKVANVVAPRVPIKDENARAIIGGAFFVLSVYYVIQTIIRATKDD</sequence>
<evidence type="ECO:0000313" key="3">
    <source>
        <dbReference type="Proteomes" id="UP000278962"/>
    </source>
</evidence>
<dbReference type="AlphaFoldDB" id="A0A660L7D6"/>
<keyword evidence="3" id="KW-1185">Reference proteome</keyword>
<protein>
    <submittedName>
        <fullName evidence="2">Uncharacterized protein</fullName>
    </submittedName>
</protein>
<comment type="caution">
    <text evidence="2">The sequence shown here is derived from an EMBL/GenBank/DDBJ whole genome shotgun (WGS) entry which is preliminary data.</text>
</comment>
<gene>
    <name evidence="2" type="ORF">C8N24_0773</name>
</gene>
<dbReference type="EMBL" id="RBIL01000001">
    <property type="protein sequence ID" value="RKQ90957.1"/>
    <property type="molecule type" value="Genomic_DNA"/>
</dbReference>
<keyword evidence="1" id="KW-0812">Transmembrane</keyword>
<proteinExistence type="predicted"/>
<evidence type="ECO:0000313" key="2">
    <source>
        <dbReference type="EMBL" id="RKQ90957.1"/>
    </source>
</evidence>
<accession>A0A660L7D6</accession>
<keyword evidence="1" id="KW-1133">Transmembrane helix</keyword>
<dbReference type="Proteomes" id="UP000278962">
    <property type="component" value="Unassembled WGS sequence"/>
</dbReference>
<reference evidence="2 3" key="1">
    <citation type="submission" date="2018-10" db="EMBL/GenBank/DDBJ databases">
        <title>Genomic Encyclopedia of Archaeal and Bacterial Type Strains, Phase II (KMG-II): from individual species to whole genera.</title>
        <authorList>
            <person name="Goeker M."/>
        </authorList>
    </citation>
    <scope>NUCLEOTIDE SEQUENCE [LARGE SCALE GENOMIC DNA]</scope>
    <source>
        <strain evidence="2 3">DSM 14954</strain>
    </source>
</reference>
<evidence type="ECO:0000256" key="1">
    <source>
        <dbReference type="SAM" id="Phobius"/>
    </source>
</evidence>
<name>A0A660L7D6_9ACTN</name>
<feature type="transmembrane region" description="Helical" evidence="1">
    <location>
        <begin position="34"/>
        <end position="51"/>
    </location>
</feature>
<keyword evidence="1" id="KW-0472">Membrane</keyword>